<sequence length="164" mass="18440">MSTLIVLRGNSGSGKSTVARALQRDLGAVWIEQDYLRRTVLGESGNYSPLSVELLEQSAALALAHGRTVIVEGMLNPRKYSCVLHRLCGGHSGRCLFYAWDLSLAETLHRHATRPGKQMDFGEKQMRSWYRGWDPLEGIAERRITAEESALETVARIERDVRQE</sequence>
<dbReference type="AlphaFoldDB" id="A0A2V3DN00"/>
<dbReference type="EMBL" id="QHLZ01000012">
    <property type="protein sequence ID" value="PXA64310.1"/>
    <property type="molecule type" value="Genomic_DNA"/>
</dbReference>
<keyword evidence="2" id="KW-1185">Reference proteome</keyword>
<comment type="caution">
    <text evidence="1">The sequence shown here is derived from an EMBL/GenBank/DDBJ whole genome shotgun (WGS) entry which is preliminary data.</text>
</comment>
<dbReference type="Proteomes" id="UP000246303">
    <property type="component" value="Unassembled WGS sequence"/>
</dbReference>
<dbReference type="InterPro" id="IPR027417">
    <property type="entry name" value="P-loop_NTPase"/>
</dbReference>
<dbReference type="Pfam" id="PF13671">
    <property type="entry name" value="AAA_33"/>
    <property type="match status" value="1"/>
</dbReference>
<dbReference type="RefSeq" id="WP_110107202.1">
    <property type="nucleotide sequence ID" value="NZ_JACBZZ010000001.1"/>
</dbReference>
<gene>
    <name evidence="1" type="ORF">CVS29_15290</name>
</gene>
<dbReference type="Gene3D" id="3.40.50.300">
    <property type="entry name" value="P-loop containing nucleotide triphosphate hydrolases"/>
    <property type="match status" value="1"/>
</dbReference>
<proteinExistence type="predicted"/>
<name>A0A2V3DN00_9MICC</name>
<evidence type="ECO:0000313" key="1">
    <source>
        <dbReference type="EMBL" id="PXA64310.1"/>
    </source>
</evidence>
<reference evidence="1 2" key="1">
    <citation type="submission" date="2018-05" db="EMBL/GenBank/DDBJ databases">
        <title>Genetic diversity of glacier-inhabiting Cryobacterium bacteria in China and description of Cryobacterium mengkeensis sp. nov. and Arthrobacter glacialis sp. nov.</title>
        <authorList>
            <person name="Liu Q."/>
            <person name="Xin Y.-H."/>
        </authorList>
    </citation>
    <scope>NUCLEOTIDE SEQUENCE [LARGE SCALE GENOMIC DNA]</scope>
    <source>
        <strain evidence="1 2">GP3</strain>
    </source>
</reference>
<keyword evidence="1" id="KW-0808">Transferase</keyword>
<protein>
    <submittedName>
        <fullName evidence="1">Kinase</fullName>
    </submittedName>
</protein>
<accession>A0A2V3DN00</accession>
<dbReference type="GO" id="GO:0016301">
    <property type="term" value="F:kinase activity"/>
    <property type="evidence" value="ECO:0007669"/>
    <property type="project" value="UniProtKB-KW"/>
</dbReference>
<dbReference type="OrthoDB" id="9781848at2"/>
<evidence type="ECO:0000313" key="2">
    <source>
        <dbReference type="Proteomes" id="UP000246303"/>
    </source>
</evidence>
<keyword evidence="1" id="KW-0418">Kinase</keyword>
<organism evidence="1 2">
    <name type="scientific">Arthrobacter psychrochitiniphilus</name>
    <dbReference type="NCBI Taxonomy" id="291045"/>
    <lineage>
        <taxon>Bacteria</taxon>
        <taxon>Bacillati</taxon>
        <taxon>Actinomycetota</taxon>
        <taxon>Actinomycetes</taxon>
        <taxon>Micrococcales</taxon>
        <taxon>Micrococcaceae</taxon>
        <taxon>Arthrobacter</taxon>
    </lineage>
</organism>
<dbReference type="SUPFAM" id="SSF52540">
    <property type="entry name" value="P-loop containing nucleoside triphosphate hydrolases"/>
    <property type="match status" value="1"/>
</dbReference>